<keyword evidence="7" id="KW-1185">Reference proteome</keyword>
<keyword evidence="2" id="KW-0645">Protease</keyword>
<dbReference type="KEGG" id="muc:MuYL_3847"/>
<sequence>MLPGNTSPVIINYKLLKLRKIYLAILLFSCCFSGMAQQSGTTAVTRTIFAYGGNYNKQFMRYVIALTKKKDPKICFLPTATGDNANYIIAWYAACEELPMRPYVQRVYVASYTDKKTFEENLLSMDAIVVGGGNTLNMMAIWKAQGIDTVLRKAYNKGIVLAGGSAGSLCWFQGGTTDSRPKDLSIVQGLGFIQTSHCPHYHSEPLRKPLYFENILKGRLSPGYAIDDLAGIVFENEKYVRSVAVDEKSNTYFVSVIDGKVDEKLLTVREILK</sequence>
<dbReference type="CDD" id="cd03146">
    <property type="entry name" value="GAT1_Peptidase_E"/>
    <property type="match status" value="1"/>
</dbReference>
<proteinExistence type="inferred from homology"/>
<keyword evidence="3" id="KW-0378">Hydrolase</keyword>
<gene>
    <name evidence="6" type="ORF">MuYL_3847</name>
</gene>
<dbReference type="GO" id="GO:0008236">
    <property type="term" value="F:serine-type peptidase activity"/>
    <property type="evidence" value="ECO:0007669"/>
    <property type="project" value="UniProtKB-KW"/>
</dbReference>
<dbReference type="Pfam" id="PF03575">
    <property type="entry name" value="Peptidase_S51"/>
    <property type="match status" value="1"/>
</dbReference>
<accession>A0A223P0U6</accession>
<dbReference type="SUPFAM" id="SSF52317">
    <property type="entry name" value="Class I glutamine amidotransferase-like"/>
    <property type="match status" value="1"/>
</dbReference>
<dbReference type="InterPro" id="IPR029062">
    <property type="entry name" value="Class_I_gatase-like"/>
</dbReference>
<dbReference type="PANTHER" id="PTHR20842:SF0">
    <property type="entry name" value="ALPHA-ASPARTYL DIPEPTIDASE"/>
    <property type="match status" value="1"/>
</dbReference>
<protein>
    <submittedName>
        <fullName evidence="6">Peptidase E</fullName>
    </submittedName>
</protein>
<dbReference type="PANTHER" id="PTHR20842">
    <property type="entry name" value="PROTEASE S51 ALPHA-ASPARTYL DIPEPTIDASE"/>
    <property type="match status" value="1"/>
</dbReference>
<evidence type="ECO:0000256" key="1">
    <source>
        <dbReference type="ARBA" id="ARBA00006534"/>
    </source>
</evidence>
<dbReference type="GO" id="GO:0006508">
    <property type="term" value="P:proteolysis"/>
    <property type="evidence" value="ECO:0007669"/>
    <property type="project" value="UniProtKB-KW"/>
</dbReference>
<name>A0A223P0U6_9SPHI</name>
<organism evidence="6 7">
    <name type="scientific">Mucilaginibacter xinganensis</name>
    <dbReference type="NCBI Taxonomy" id="1234841"/>
    <lineage>
        <taxon>Bacteria</taxon>
        <taxon>Pseudomonadati</taxon>
        <taxon>Bacteroidota</taxon>
        <taxon>Sphingobacteriia</taxon>
        <taxon>Sphingobacteriales</taxon>
        <taxon>Sphingobacteriaceae</taxon>
        <taxon>Mucilaginibacter</taxon>
    </lineage>
</organism>
<dbReference type="AlphaFoldDB" id="A0A223P0U6"/>
<evidence type="ECO:0000256" key="2">
    <source>
        <dbReference type="ARBA" id="ARBA00022670"/>
    </source>
</evidence>
<dbReference type="Gene3D" id="3.40.50.880">
    <property type="match status" value="1"/>
</dbReference>
<dbReference type="InterPro" id="IPR005320">
    <property type="entry name" value="Peptidase_S51"/>
</dbReference>
<comment type="similarity">
    <text evidence="1">Belongs to the peptidase S51 family.</text>
</comment>
<evidence type="ECO:0000256" key="4">
    <source>
        <dbReference type="ARBA" id="ARBA00022825"/>
    </source>
</evidence>
<keyword evidence="4" id="KW-0720">Serine protease</keyword>
<reference evidence="6 7" key="1">
    <citation type="submission" date="2017-08" db="EMBL/GenBank/DDBJ databases">
        <title>Complete genome sequence of Mucilaginibacter sp. strain BJC16-A31.</title>
        <authorList>
            <consortium name="Henan University of Science and Technology"/>
            <person name="You X."/>
        </authorList>
    </citation>
    <scope>NUCLEOTIDE SEQUENCE [LARGE SCALE GENOMIC DNA]</scope>
    <source>
        <strain evidence="6 7">BJC16-A31</strain>
    </source>
</reference>
<feature type="chain" id="PRO_5012103966" evidence="5">
    <location>
        <begin position="37"/>
        <end position="273"/>
    </location>
</feature>
<dbReference type="EMBL" id="CP022743">
    <property type="protein sequence ID" value="ASU35732.1"/>
    <property type="molecule type" value="Genomic_DNA"/>
</dbReference>
<dbReference type="Proteomes" id="UP000215002">
    <property type="component" value="Chromosome"/>
</dbReference>
<feature type="signal peptide" evidence="5">
    <location>
        <begin position="1"/>
        <end position="36"/>
    </location>
</feature>
<evidence type="ECO:0000256" key="3">
    <source>
        <dbReference type="ARBA" id="ARBA00022801"/>
    </source>
</evidence>
<keyword evidence="5" id="KW-0732">Signal</keyword>
<evidence type="ECO:0000313" key="6">
    <source>
        <dbReference type="EMBL" id="ASU35732.1"/>
    </source>
</evidence>
<evidence type="ECO:0000256" key="5">
    <source>
        <dbReference type="SAM" id="SignalP"/>
    </source>
</evidence>
<evidence type="ECO:0000313" key="7">
    <source>
        <dbReference type="Proteomes" id="UP000215002"/>
    </source>
</evidence>